<dbReference type="EMBL" id="QSFO01000004">
    <property type="protein sequence ID" value="RHA55577.1"/>
    <property type="molecule type" value="Genomic_DNA"/>
</dbReference>
<dbReference type="Proteomes" id="UP000284598">
    <property type="component" value="Unassembled WGS sequence"/>
</dbReference>
<accession>A0A413S2D0</accession>
<evidence type="ECO:0000313" key="2">
    <source>
        <dbReference type="Proteomes" id="UP000284598"/>
    </source>
</evidence>
<organism evidence="1 2">
    <name type="scientific">Eubacterium ventriosum</name>
    <dbReference type="NCBI Taxonomy" id="39496"/>
    <lineage>
        <taxon>Bacteria</taxon>
        <taxon>Bacillati</taxon>
        <taxon>Bacillota</taxon>
        <taxon>Clostridia</taxon>
        <taxon>Eubacteriales</taxon>
        <taxon>Eubacteriaceae</taxon>
        <taxon>Eubacterium</taxon>
    </lineage>
</organism>
<evidence type="ECO:0000313" key="1">
    <source>
        <dbReference type="EMBL" id="RHA55577.1"/>
    </source>
</evidence>
<protein>
    <submittedName>
        <fullName evidence="1">Uncharacterized protein</fullName>
    </submittedName>
</protein>
<proteinExistence type="predicted"/>
<gene>
    <name evidence="1" type="ORF">DW929_04420</name>
</gene>
<name>A0A413S2D0_9FIRM</name>
<comment type="caution">
    <text evidence="1">The sequence shown here is derived from an EMBL/GenBank/DDBJ whole genome shotgun (WGS) entry which is preliminary data.</text>
</comment>
<dbReference type="AlphaFoldDB" id="A0A413S2D0"/>
<dbReference type="RefSeq" id="WP_118025012.1">
    <property type="nucleotide sequence ID" value="NZ_JBGKIA010000007.1"/>
</dbReference>
<reference evidence="1 2" key="1">
    <citation type="submission" date="2018-08" db="EMBL/GenBank/DDBJ databases">
        <title>A genome reference for cultivated species of the human gut microbiota.</title>
        <authorList>
            <person name="Zou Y."/>
            <person name="Xue W."/>
            <person name="Luo G."/>
        </authorList>
    </citation>
    <scope>NUCLEOTIDE SEQUENCE [LARGE SCALE GENOMIC DNA]</scope>
    <source>
        <strain evidence="1 2">AM43-2</strain>
    </source>
</reference>
<sequence length="67" mass="7196">MYKAGASVKLEGNMAFTSVNKLDLEITNGVSIRLVTGETGLRYKATITSDNNEAINSDAIQEGFLIT</sequence>